<feature type="domain" description="SpaA-like prealbumin fold" evidence="4">
    <location>
        <begin position="405"/>
        <end position="515"/>
    </location>
</feature>
<protein>
    <submittedName>
        <fullName evidence="6">Gram-positive pilin backbone subunit 2, Cna-B-like domain</fullName>
    </submittedName>
</protein>
<dbReference type="Pfam" id="PF20623">
    <property type="entry name" value="Sgo0707_N2"/>
    <property type="match status" value="1"/>
</dbReference>
<feature type="transmembrane region" description="Helical" evidence="2">
    <location>
        <begin position="540"/>
        <end position="559"/>
    </location>
</feature>
<evidence type="ECO:0000313" key="7">
    <source>
        <dbReference type="Proteomes" id="UP000265962"/>
    </source>
</evidence>
<accession>A0A375I4H4</accession>
<reference evidence="7" key="1">
    <citation type="submission" date="2018-02" db="EMBL/GenBank/DDBJ databases">
        <authorList>
            <person name="Hornung B."/>
        </authorList>
    </citation>
    <scope>NUCLEOTIDE SEQUENCE [LARGE SCALE GENOMIC DNA]</scope>
</reference>
<dbReference type="GO" id="GO:0005975">
    <property type="term" value="P:carbohydrate metabolic process"/>
    <property type="evidence" value="ECO:0007669"/>
    <property type="project" value="UniProtKB-ARBA"/>
</dbReference>
<evidence type="ECO:0000313" key="6">
    <source>
        <dbReference type="EMBL" id="SPF69054.1"/>
    </source>
</evidence>
<feature type="compositionally biased region" description="Gly residues" evidence="1">
    <location>
        <begin position="181"/>
        <end position="194"/>
    </location>
</feature>
<evidence type="ECO:0000259" key="4">
    <source>
        <dbReference type="Pfam" id="PF17802"/>
    </source>
</evidence>
<name>A0A375I4H4_9ACTN</name>
<evidence type="ECO:0000256" key="2">
    <source>
        <dbReference type="SAM" id="Phobius"/>
    </source>
</evidence>
<feature type="domain" description="Sgo0707-like N2" evidence="5">
    <location>
        <begin position="286"/>
        <end position="375"/>
    </location>
</feature>
<sequence length="568" mass="58686">MSLTRTHHSPAATRRRAHSDRPGELGRRAATGPARPLTPEPTPCRTGGPGRFERESQKPMQTNRHPAGRRLAAAVGVVALSLSGLIGGAGVASADPSYGNIDQNATGSIIIHKHLNGDGTEANPDGSGNVSGAAVSDVTFAAYPITSLDLSKSSDWDTLSGLNVPDSACANPTAPTLAGQELGGEAGSATTGGNGQATISGLSVRAYLVCETAAPANIVQKAKPFVVTIPYPYNGSWLYDVNVYPKNTEVSIEKTVEDQAQYGYGLGSVVSFPVTTMVPALEDTSNFQYFQIKDQMDARFSDLAVTQVTLGSETLTADTDYTVDITGNTVTVKFTSAGLTKLKSAAGQQVRAVFQGKVTSVGDGAIKNTAQLITDTAYGSVPDTPPDNPDPENPPSTPEVQTNWGDLKVQKVDADSTSTGLAGAIFEVYNATDPYAADCSGATKTGDPIRVGGQTQFTSGANGLVNITGLYVSDSVHSPANATQRCYVLVEVEAPAGFVKQSGDIGVTVKTGTTSGYDVTVENGKQAVPGLPLTGAQGKVLMMIIGAVLILTAATTVAVRSRRATATA</sequence>
<dbReference type="InterPro" id="IPR041033">
    <property type="entry name" value="SpaA_PFL_dom_1"/>
</dbReference>
<dbReference type="InterPro" id="IPR048052">
    <property type="entry name" value="FM1-like"/>
</dbReference>
<keyword evidence="2" id="KW-0472">Membrane</keyword>
<dbReference type="NCBIfam" id="TIGR04226">
    <property type="entry name" value="RrgB_K2N_iso_D2"/>
    <property type="match status" value="1"/>
</dbReference>
<gene>
    <name evidence="6" type="ORF">PROPJV5_2019</name>
</gene>
<evidence type="ECO:0000259" key="5">
    <source>
        <dbReference type="Pfam" id="PF20623"/>
    </source>
</evidence>
<dbReference type="InterPro" id="IPR013783">
    <property type="entry name" value="Ig-like_fold"/>
</dbReference>
<evidence type="ECO:0000256" key="1">
    <source>
        <dbReference type="SAM" id="MobiDB-lite"/>
    </source>
</evidence>
<dbReference type="Pfam" id="PF17802">
    <property type="entry name" value="SpaA"/>
    <property type="match status" value="1"/>
</dbReference>
<dbReference type="InterPro" id="IPR026466">
    <property type="entry name" value="Fim_isopep_form_D2_dom"/>
</dbReference>
<proteinExistence type="predicted"/>
<dbReference type="InterPro" id="IPR032364">
    <property type="entry name" value="GramPos_pilinD1_N"/>
</dbReference>
<dbReference type="NCBIfam" id="NF033902">
    <property type="entry name" value="iso_D2_wall_anc"/>
    <property type="match status" value="1"/>
</dbReference>
<dbReference type="Proteomes" id="UP000265962">
    <property type="component" value="Unassembled WGS sequence"/>
</dbReference>
<feature type="region of interest" description="Disordered" evidence="1">
    <location>
        <begin position="1"/>
        <end position="67"/>
    </location>
</feature>
<feature type="compositionally biased region" description="Pro residues" evidence="1">
    <location>
        <begin position="383"/>
        <end position="397"/>
    </location>
</feature>
<feature type="transmembrane region" description="Helical" evidence="2">
    <location>
        <begin position="71"/>
        <end position="92"/>
    </location>
</feature>
<feature type="region of interest" description="Disordered" evidence="1">
    <location>
        <begin position="377"/>
        <end position="405"/>
    </location>
</feature>
<feature type="region of interest" description="Disordered" evidence="1">
    <location>
        <begin position="170"/>
        <end position="194"/>
    </location>
</feature>
<dbReference type="Gene3D" id="2.60.40.10">
    <property type="entry name" value="Immunoglobulins"/>
    <property type="match status" value="2"/>
</dbReference>
<keyword evidence="2" id="KW-1133">Transmembrane helix</keyword>
<keyword evidence="7" id="KW-1185">Reference proteome</keyword>
<dbReference type="InterPro" id="IPR046473">
    <property type="entry name" value="Sgo0707-like_N2"/>
</dbReference>
<dbReference type="EMBL" id="OMOH01000008">
    <property type="protein sequence ID" value="SPF69054.1"/>
    <property type="molecule type" value="Genomic_DNA"/>
</dbReference>
<keyword evidence="2" id="KW-0812">Transmembrane</keyword>
<dbReference type="AlphaFoldDB" id="A0A375I4H4"/>
<feature type="compositionally biased region" description="Basic residues" evidence="1">
    <location>
        <begin position="1"/>
        <end position="18"/>
    </location>
</feature>
<evidence type="ECO:0000259" key="3">
    <source>
        <dbReference type="Pfam" id="PF16555"/>
    </source>
</evidence>
<dbReference type="Pfam" id="PF16555">
    <property type="entry name" value="GramPos_pilinD1"/>
    <property type="match status" value="1"/>
</dbReference>
<dbReference type="Gene3D" id="2.60.40.740">
    <property type="match status" value="1"/>
</dbReference>
<organism evidence="6 7">
    <name type="scientific">Propionibacterium ruminifibrarum</name>
    <dbReference type="NCBI Taxonomy" id="1962131"/>
    <lineage>
        <taxon>Bacteria</taxon>
        <taxon>Bacillati</taxon>
        <taxon>Actinomycetota</taxon>
        <taxon>Actinomycetes</taxon>
        <taxon>Propionibacteriales</taxon>
        <taxon>Propionibacteriaceae</taxon>
        <taxon>Propionibacterium</taxon>
    </lineage>
</organism>
<feature type="domain" description="Gram-positive pilin subunit D1 N-terminal" evidence="3">
    <location>
        <begin position="109"/>
        <end position="248"/>
    </location>
</feature>